<evidence type="ECO:0000259" key="4">
    <source>
        <dbReference type="PROSITE" id="PS50893"/>
    </source>
</evidence>
<dbReference type="EMBL" id="NRRV01000047">
    <property type="protein sequence ID" value="MBK1632400.1"/>
    <property type="molecule type" value="Genomic_DNA"/>
</dbReference>
<dbReference type="SMART" id="SM00382">
    <property type="entry name" value="AAA"/>
    <property type="match status" value="1"/>
</dbReference>
<dbReference type="PANTHER" id="PTHR42939">
    <property type="entry name" value="ABC TRANSPORTER ATP-BINDING PROTEIN ALBC-RELATED"/>
    <property type="match status" value="1"/>
</dbReference>
<reference evidence="5 6" key="1">
    <citation type="journal article" date="2020" name="Microorganisms">
        <title>Osmotic Adaptation and Compatible Solute Biosynthesis of Phototrophic Bacteria as Revealed from Genome Analyses.</title>
        <authorList>
            <person name="Imhoff J.F."/>
            <person name="Rahn T."/>
            <person name="Kunzel S."/>
            <person name="Keller A."/>
            <person name="Neulinger S.C."/>
        </authorList>
    </citation>
    <scope>NUCLEOTIDE SEQUENCE [LARGE SCALE GENOMIC DNA]</scope>
    <source>
        <strain evidence="5 6">DSM 6210</strain>
    </source>
</reference>
<name>A0ABS1CKE1_9GAMM</name>
<feature type="domain" description="ABC transporter" evidence="4">
    <location>
        <begin position="1"/>
        <end position="205"/>
    </location>
</feature>
<proteinExistence type="predicted"/>
<evidence type="ECO:0000256" key="1">
    <source>
        <dbReference type="ARBA" id="ARBA00022448"/>
    </source>
</evidence>
<dbReference type="PROSITE" id="PS50893">
    <property type="entry name" value="ABC_TRANSPORTER_2"/>
    <property type="match status" value="1"/>
</dbReference>
<dbReference type="PANTHER" id="PTHR42939:SF1">
    <property type="entry name" value="ABC TRANSPORTER ATP-BINDING PROTEIN ALBC-RELATED"/>
    <property type="match status" value="1"/>
</dbReference>
<dbReference type="Proteomes" id="UP000748752">
    <property type="component" value="Unassembled WGS sequence"/>
</dbReference>
<keyword evidence="3" id="KW-0067">ATP-binding</keyword>
<comment type="caution">
    <text evidence="5">The sequence shown here is derived from an EMBL/GenBank/DDBJ whole genome shotgun (WGS) entry which is preliminary data.</text>
</comment>
<evidence type="ECO:0000313" key="5">
    <source>
        <dbReference type="EMBL" id="MBK1632400.1"/>
    </source>
</evidence>
<keyword evidence="6" id="KW-1185">Reference proteome</keyword>
<dbReference type="SUPFAM" id="SSF52540">
    <property type="entry name" value="P-loop containing nucleoside triphosphate hydrolases"/>
    <property type="match status" value="1"/>
</dbReference>
<evidence type="ECO:0000256" key="3">
    <source>
        <dbReference type="ARBA" id="ARBA00022840"/>
    </source>
</evidence>
<gene>
    <name evidence="5" type="ORF">CKO31_16975</name>
</gene>
<keyword evidence="1" id="KW-0813">Transport</keyword>
<dbReference type="InterPro" id="IPR051782">
    <property type="entry name" value="ABC_Transporter_VariousFunc"/>
</dbReference>
<dbReference type="InterPro" id="IPR003593">
    <property type="entry name" value="AAA+_ATPase"/>
</dbReference>
<accession>A0ABS1CKE1</accession>
<dbReference type="Gene3D" id="3.40.50.300">
    <property type="entry name" value="P-loop containing nucleotide triphosphate hydrolases"/>
    <property type="match status" value="1"/>
</dbReference>
<protein>
    <submittedName>
        <fullName evidence="5">ABC transporter</fullName>
    </submittedName>
</protein>
<evidence type="ECO:0000313" key="6">
    <source>
        <dbReference type="Proteomes" id="UP000748752"/>
    </source>
</evidence>
<dbReference type="Pfam" id="PF00005">
    <property type="entry name" value="ABC_tran"/>
    <property type="match status" value="1"/>
</dbReference>
<organism evidence="5 6">
    <name type="scientific">Thiohalocapsa halophila</name>
    <dbReference type="NCBI Taxonomy" id="69359"/>
    <lineage>
        <taxon>Bacteria</taxon>
        <taxon>Pseudomonadati</taxon>
        <taxon>Pseudomonadota</taxon>
        <taxon>Gammaproteobacteria</taxon>
        <taxon>Chromatiales</taxon>
        <taxon>Chromatiaceae</taxon>
        <taxon>Thiohalocapsa</taxon>
    </lineage>
</organism>
<keyword evidence="2" id="KW-0547">Nucleotide-binding</keyword>
<sequence>MLQLEALVAGWRRPVVGPVSLALGRGEVVGLWGANGSGKSTLLAAIAGQAHRFDGRLRLAGGTGVAVQPQAPVRLDPLPVTGNELLTVAGADPHAAGLPPTLAALLPQRLDRISGGQHQLLCVWAALAGPAGLVLLDEPTNNLDPIHTAVLAEMLAHRRADRAVLLVSHERAFLEAHCSRILALDAGGALAAEHRPAAPLTAGDGEWT</sequence>
<dbReference type="InterPro" id="IPR027417">
    <property type="entry name" value="P-loop_NTPase"/>
</dbReference>
<evidence type="ECO:0000256" key="2">
    <source>
        <dbReference type="ARBA" id="ARBA00022741"/>
    </source>
</evidence>
<dbReference type="InterPro" id="IPR003439">
    <property type="entry name" value="ABC_transporter-like_ATP-bd"/>
</dbReference>